<evidence type="ECO:0000256" key="2">
    <source>
        <dbReference type="SAM" id="SignalP"/>
    </source>
</evidence>
<keyword evidence="2" id="KW-0732">Signal</keyword>
<keyword evidence="4" id="KW-1185">Reference proteome</keyword>
<dbReference type="AlphaFoldDB" id="E1SL57"/>
<reference evidence="3 4" key="1">
    <citation type="journal article" date="2010" name="Stand. Genomic Sci.">
        <title>Complete genome sequence of Ferrimonas balearica type strain (PAT).</title>
        <authorList>
            <person name="Nolan M."/>
            <person name="Sikorski J."/>
            <person name="Davenport K."/>
            <person name="Lucas S."/>
            <person name="Glavina Del Rio T."/>
            <person name="Tice H."/>
            <person name="Cheng J."/>
            <person name="Goodwin L."/>
            <person name="Pitluck S."/>
            <person name="Liolios K."/>
            <person name="Ivanova N."/>
            <person name="Mavromatis K."/>
            <person name="Ovchinnikova G."/>
            <person name="Pati A."/>
            <person name="Chen A."/>
            <person name="Palaniappan K."/>
            <person name="Land M."/>
            <person name="Hauser L."/>
            <person name="Chang Y."/>
            <person name="Jeffries C."/>
            <person name="Tapia R."/>
            <person name="Brettin T."/>
            <person name="Detter J."/>
            <person name="Han C."/>
            <person name="Yasawong M."/>
            <person name="Rohde M."/>
            <person name="Tindall B."/>
            <person name="Goker M."/>
            <person name="Woyke T."/>
            <person name="Bristow J."/>
            <person name="Eisen J."/>
            <person name="Markowitz V."/>
            <person name="Hugenholtz P."/>
            <person name="Kyrpides N."/>
            <person name="Klenk H."/>
            <person name="Lapidus A."/>
        </authorList>
    </citation>
    <scope>NUCLEOTIDE SEQUENCE [LARGE SCALE GENOMIC DNA]</scope>
    <source>
        <strain evidence="4">DSM 9799 / CCM 4581 / KCTC 23876 / PAT</strain>
    </source>
</reference>
<dbReference type="HOGENOM" id="CLU_360848_0_0_6"/>
<dbReference type="RefSeq" id="WP_013344741.1">
    <property type="nucleotide sequence ID" value="NC_014541.1"/>
</dbReference>
<proteinExistence type="predicted"/>
<gene>
    <name evidence="3" type="ordered locus">Fbal_1226</name>
</gene>
<dbReference type="Proteomes" id="UP000006683">
    <property type="component" value="Chromosome"/>
</dbReference>
<name>E1SL57_FERBD</name>
<dbReference type="EMBL" id="CP002209">
    <property type="protein sequence ID" value="ADN75435.1"/>
    <property type="molecule type" value="Genomic_DNA"/>
</dbReference>
<evidence type="ECO:0000313" key="4">
    <source>
        <dbReference type="Proteomes" id="UP000006683"/>
    </source>
</evidence>
<sequence>MTPSARLLSALLIVLTATWLTAPALANPNRTAEFDADTLEYLPDDVACALLNLGTGKAASSSAKPDKPGKAKKQDNPAAKHQAPPGQRCLEKLEKRGLIAVVLYGSAAENLDIMAIDADALRIGPNQVRPWRKEVLYDDLNHDNLTDMVILVKQRKLGLQEGDRFLTITGIHALPAVPGPLSDDATSQPMLATAPLGASPSPATVLFSAVLKGVGSTVGSTATSYLLGSLGIANESDTPLVDLSPIESELEGISEQIAALTTEVNQALNLIAGEIQTGQCSTAFNTISDDVSQITTWTNILQDWSSRTNDGDLPPLTSCQVDDIENCMETWVSEVLDSSNGVIARLTRIHTELVPGGGIDGLLDACVKSFGAPASFTFGDTDYYAKVQDLSHYFYGIQAQAANLYAEARHFRAWQAAVADGLADPDVSTVRNICEAPPVGTQTKTQCDLAKTAVSRLYRRLQTQVAVAGAPYSRSNVALVNGTNDLWLLRLDDVADSDGYGCVFPLTSAATCGSSTGTYQQTTFSDSQGQPLVLGGLDDFSGYSNWQVADNTAWSNLMRSTVGGVGYRASETVATFMDDTLGFDSSGQARIFITNNTVDAGLNIRNAEPDQVCFLDANYQGSTWTNTSTPPWCSSQSIGSSYPPSGDTKIYVGFYANYCGFNTRAGFVPGDSQNMGFYAGRPAFQAVGETGPCPVWYDSARPTWWTVHNRAEGTPRHFRYPIVDISTLSCGDTLMCGGARSRFNPGGVPSMCGADFDAYFENLVPTPDSLTGSGC</sequence>
<feature type="signal peptide" evidence="2">
    <location>
        <begin position="1"/>
        <end position="26"/>
    </location>
</feature>
<feature type="chain" id="PRO_5003151422" evidence="2">
    <location>
        <begin position="27"/>
        <end position="775"/>
    </location>
</feature>
<dbReference type="GeneID" id="67181459"/>
<protein>
    <submittedName>
        <fullName evidence="3">Uncharacterized protein</fullName>
    </submittedName>
</protein>
<evidence type="ECO:0000313" key="3">
    <source>
        <dbReference type="EMBL" id="ADN75435.1"/>
    </source>
</evidence>
<accession>E1SL57</accession>
<feature type="region of interest" description="Disordered" evidence="1">
    <location>
        <begin position="58"/>
        <end position="86"/>
    </location>
</feature>
<dbReference type="STRING" id="550540.Fbal_1226"/>
<organism evidence="3 4">
    <name type="scientific">Ferrimonas balearica (strain DSM 9799 / CCM 4581 / KCTC 23876 / PAT)</name>
    <dbReference type="NCBI Taxonomy" id="550540"/>
    <lineage>
        <taxon>Bacteria</taxon>
        <taxon>Pseudomonadati</taxon>
        <taxon>Pseudomonadota</taxon>
        <taxon>Gammaproteobacteria</taxon>
        <taxon>Alteromonadales</taxon>
        <taxon>Ferrimonadaceae</taxon>
        <taxon>Ferrimonas</taxon>
    </lineage>
</organism>
<feature type="compositionally biased region" description="Basic and acidic residues" evidence="1">
    <location>
        <begin position="64"/>
        <end position="75"/>
    </location>
</feature>
<evidence type="ECO:0000256" key="1">
    <source>
        <dbReference type="SAM" id="MobiDB-lite"/>
    </source>
</evidence>
<dbReference type="KEGG" id="fbl:Fbal_1226"/>